<protein>
    <recommendedName>
        <fullName evidence="2">N-acetyltransferase domain-containing protein</fullName>
    </recommendedName>
</protein>
<dbReference type="EMBL" id="AAXW01000002">
    <property type="protein sequence ID" value="EAZ93282.1"/>
    <property type="molecule type" value="Genomic_DNA"/>
</dbReference>
<comment type="caution">
    <text evidence="3">The sequence shown here is derived from an EMBL/GenBank/DDBJ whole genome shotgun (WGS) entry which is preliminary data.</text>
</comment>
<dbReference type="Gene3D" id="3.40.630.30">
    <property type="match status" value="1"/>
</dbReference>
<dbReference type="Proteomes" id="UP000003781">
    <property type="component" value="Unassembled WGS sequence"/>
</dbReference>
<reference evidence="3 4" key="1">
    <citation type="submission" date="2007-03" db="EMBL/GenBank/DDBJ databases">
        <authorList>
            <person name="Stal L."/>
            <person name="Ferriera S."/>
            <person name="Johnson J."/>
            <person name="Kravitz S."/>
            <person name="Beeson K."/>
            <person name="Sutton G."/>
            <person name="Rogers Y.-H."/>
            <person name="Friedman R."/>
            <person name="Frazier M."/>
            <person name="Venter J.C."/>
        </authorList>
    </citation>
    <scope>NUCLEOTIDE SEQUENCE [LARGE SCALE GENOMIC DNA]</scope>
    <source>
        <strain evidence="3 4">CCY0110</strain>
    </source>
</reference>
<dbReference type="GO" id="GO:0016747">
    <property type="term" value="F:acyltransferase activity, transferring groups other than amino-acyl groups"/>
    <property type="evidence" value="ECO:0007669"/>
    <property type="project" value="InterPro"/>
</dbReference>
<sequence>MCSNSYNSQQIESLVSNQKCIRKICYYREKVIVAKFNHSYIGFASLDMVSPRINGIYIHSYYSRQGVGTKLIKRLEELAIEKKYKVLYTMSSMNAIKFYESNGYSLVGSSGFWSDNRVWIPCAKMKKRLLPKTKQDKFKEILSYIILFVIVFFLLSYFI</sequence>
<dbReference type="InterPro" id="IPR016181">
    <property type="entry name" value="Acyl_CoA_acyltransferase"/>
</dbReference>
<dbReference type="InterPro" id="IPR000182">
    <property type="entry name" value="GNAT_dom"/>
</dbReference>
<dbReference type="PROSITE" id="PS51186">
    <property type="entry name" value="GNAT"/>
    <property type="match status" value="1"/>
</dbReference>
<evidence type="ECO:0000313" key="4">
    <source>
        <dbReference type="Proteomes" id="UP000003781"/>
    </source>
</evidence>
<feature type="domain" description="N-acetyltransferase" evidence="2">
    <location>
        <begin position="1"/>
        <end position="131"/>
    </location>
</feature>
<name>A3IHK0_9CHRO</name>
<keyword evidence="1" id="KW-1133">Transmembrane helix</keyword>
<feature type="transmembrane region" description="Helical" evidence="1">
    <location>
        <begin position="141"/>
        <end position="158"/>
    </location>
</feature>
<gene>
    <name evidence="3" type="ORF">CY0110_15842</name>
</gene>
<evidence type="ECO:0000259" key="2">
    <source>
        <dbReference type="PROSITE" id="PS51186"/>
    </source>
</evidence>
<evidence type="ECO:0000256" key="1">
    <source>
        <dbReference type="SAM" id="Phobius"/>
    </source>
</evidence>
<keyword evidence="4" id="KW-1185">Reference proteome</keyword>
<keyword evidence="1" id="KW-0472">Membrane</keyword>
<dbReference type="AlphaFoldDB" id="A3IHK0"/>
<dbReference type="eggNOG" id="COG0456">
    <property type="taxonomic scope" value="Bacteria"/>
</dbReference>
<accession>A3IHK0</accession>
<dbReference type="CDD" id="cd04301">
    <property type="entry name" value="NAT_SF"/>
    <property type="match status" value="1"/>
</dbReference>
<dbReference type="Pfam" id="PF13673">
    <property type="entry name" value="Acetyltransf_10"/>
    <property type="match status" value="1"/>
</dbReference>
<organism evidence="3 4">
    <name type="scientific">Crocosphaera chwakensis CCY0110</name>
    <dbReference type="NCBI Taxonomy" id="391612"/>
    <lineage>
        <taxon>Bacteria</taxon>
        <taxon>Bacillati</taxon>
        <taxon>Cyanobacteriota</taxon>
        <taxon>Cyanophyceae</taxon>
        <taxon>Oscillatoriophycideae</taxon>
        <taxon>Chroococcales</taxon>
        <taxon>Aphanothecaceae</taxon>
        <taxon>Crocosphaera</taxon>
        <taxon>Crocosphaera chwakensis</taxon>
    </lineage>
</organism>
<dbReference type="SUPFAM" id="SSF55729">
    <property type="entry name" value="Acyl-CoA N-acyltransferases (Nat)"/>
    <property type="match status" value="1"/>
</dbReference>
<proteinExistence type="predicted"/>
<evidence type="ECO:0000313" key="3">
    <source>
        <dbReference type="EMBL" id="EAZ93282.1"/>
    </source>
</evidence>
<keyword evidence="1" id="KW-0812">Transmembrane</keyword>